<accession>A0A2P5DRM7</accession>
<name>A0A2P5DRM7_PARAD</name>
<dbReference type="EMBL" id="JXTB01000021">
    <property type="protein sequence ID" value="PON75946.1"/>
    <property type="molecule type" value="Genomic_DNA"/>
</dbReference>
<reference evidence="2" key="1">
    <citation type="submission" date="2016-06" db="EMBL/GenBank/DDBJ databases">
        <title>Parallel loss of symbiosis genes in relatives of nitrogen-fixing non-legume Parasponia.</title>
        <authorList>
            <person name="Van Velzen R."/>
            <person name="Holmer R."/>
            <person name="Bu F."/>
            <person name="Rutten L."/>
            <person name="Van Zeijl A."/>
            <person name="Liu W."/>
            <person name="Santuari L."/>
            <person name="Cao Q."/>
            <person name="Sharma T."/>
            <person name="Shen D."/>
            <person name="Roswanjaya Y."/>
            <person name="Wardhani T."/>
            <person name="Kalhor M.S."/>
            <person name="Jansen J."/>
            <person name="Van den Hoogen J."/>
            <person name="Gungor B."/>
            <person name="Hartog M."/>
            <person name="Hontelez J."/>
            <person name="Verver J."/>
            <person name="Yang W.-C."/>
            <person name="Schijlen E."/>
            <person name="Repin R."/>
            <person name="Schilthuizen M."/>
            <person name="Schranz E."/>
            <person name="Heidstra R."/>
            <person name="Miyata K."/>
            <person name="Fedorova E."/>
            <person name="Kohlen W."/>
            <person name="Bisseling T."/>
            <person name="Smit S."/>
            <person name="Geurts R."/>
        </authorList>
    </citation>
    <scope>NUCLEOTIDE SEQUENCE [LARGE SCALE GENOMIC DNA]</scope>
    <source>
        <strain evidence="2">cv. WU1-14</strain>
    </source>
</reference>
<dbReference type="InterPro" id="IPR032675">
    <property type="entry name" value="LRR_dom_sf"/>
</dbReference>
<dbReference type="Proteomes" id="UP000237105">
    <property type="component" value="Unassembled WGS sequence"/>
</dbReference>
<dbReference type="SUPFAM" id="SSF52058">
    <property type="entry name" value="L domain-like"/>
    <property type="match status" value="1"/>
</dbReference>
<dbReference type="Pfam" id="PF00560">
    <property type="entry name" value="LRR_1"/>
    <property type="match status" value="1"/>
</dbReference>
<dbReference type="InterPro" id="IPR001611">
    <property type="entry name" value="Leu-rich_rpt"/>
</dbReference>
<dbReference type="OrthoDB" id="1002095at2759"/>
<organism evidence="1 2">
    <name type="scientific">Parasponia andersonii</name>
    <name type="common">Sponia andersonii</name>
    <dbReference type="NCBI Taxonomy" id="3476"/>
    <lineage>
        <taxon>Eukaryota</taxon>
        <taxon>Viridiplantae</taxon>
        <taxon>Streptophyta</taxon>
        <taxon>Embryophyta</taxon>
        <taxon>Tracheophyta</taxon>
        <taxon>Spermatophyta</taxon>
        <taxon>Magnoliopsida</taxon>
        <taxon>eudicotyledons</taxon>
        <taxon>Gunneridae</taxon>
        <taxon>Pentapetalae</taxon>
        <taxon>rosids</taxon>
        <taxon>fabids</taxon>
        <taxon>Rosales</taxon>
        <taxon>Cannabaceae</taxon>
        <taxon>Parasponia</taxon>
    </lineage>
</organism>
<sequence>MENLEELDLTGTGIKEIPSSIDSLVGLKSLYLSKCGNLENRVILGCVFDIQETKFFSGLLINSWDLQYMSTFLLFGIIPAS</sequence>
<gene>
    <name evidence="1" type="ORF">PanWU01x14_038970</name>
</gene>
<dbReference type="AlphaFoldDB" id="A0A2P5DRM7"/>
<evidence type="ECO:0000313" key="1">
    <source>
        <dbReference type="EMBL" id="PON75946.1"/>
    </source>
</evidence>
<dbReference type="Gene3D" id="3.80.10.10">
    <property type="entry name" value="Ribonuclease Inhibitor"/>
    <property type="match status" value="1"/>
</dbReference>
<comment type="caution">
    <text evidence="1">The sequence shown here is derived from an EMBL/GenBank/DDBJ whole genome shotgun (WGS) entry which is preliminary data.</text>
</comment>
<keyword evidence="2" id="KW-1185">Reference proteome</keyword>
<evidence type="ECO:0000313" key="2">
    <source>
        <dbReference type="Proteomes" id="UP000237105"/>
    </source>
</evidence>
<protein>
    <submittedName>
        <fullName evidence="1">LRR domain containing protein</fullName>
    </submittedName>
</protein>
<proteinExistence type="predicted"/>